<proteinExistence type="inferred from homology"/>
<dbReference type="InterPro" id="IPR036790">
    <property type="entry name" value="Frizzled_dom_sf"/>
</dbReference>
<evidence type="ECO:0000256" key="2">
    <source>
        <dbReference type="ARBA" id="ARBA00022723"/>
    </source>
</evidence>
<comment type="caution">
    <text evidence="11">The sequence shown here is derived from an EMBL/GenBank/DDBJ whole genome shotgun (WGS) entry which is preliminary data.</text>
</comment>
<dbReference type="InterPro" id="IPR020067">
    <property type="entry name" value="Frizzled_dom"/>
</dbReference>
<feature type="region of interest" description="Disordered" evidence="8">
    <location>
        <begin position="877"/>
        <end position="900"/>
    </location>
</feature>
<evidence type="ECO:0000256" key="6">
    <source>
        <dbReference type="ARBA" id="ARBA00023157"/>
    </source>
</evidence>
<keyword evidence="6" id="KW-1015">Disulfide bond</keyword>
<feature type="compositionally biased region" description="Polar residues" evidence="8">
    <location>
        <begin position="887"/>
        <end position="900"/>
    </location>
</feature>
<comment type="similarity">
    <text evidence="1">Belongs to the NFX1 family.</text>
</comment>
<feature type="domain" description="FZ" evidence="10">
    <location>
        <begin position="966"/>
        <end position="1065"/>
    </location>
</feature>
<dbReference type="SMART" id="SM00438">
    <property type="entry name" value="ZnF_NFX"/>
    <property type="match status" value="5"/>
</dbReference>
<accession>A0AAD9BVW9</accession>
<feature type="compositionally biased region" description="Gly residues" evidence="8">
    <location>
        <begin position="54"/>
        <end position="84"/>
    </location>
</feature>
<evidence type="ECO:0000256" key="8">
    <source>
        <dbReference type="SAM" id="MobiDB-lite"/>
    </source>
</evidence>
<dbReference type="SUPFAM" id="SSF63501">
    <property type="entry name" value="Frizzled cysteine-rich domain"/>
    <property type="match status" value="1"/>
</dbReference>
<keyword evidence="9" id="KW-0472">Membrane</keyword>
<name>A0AAD9BVW9_DISEL</name>
<dbReference type="AlphaFoldDB" id="A0AAD9BVW9"/>
<reference evidence="11" key="1">
    <citation type="submission" date="2023-04" db="EMBL/GenBank/DDBJ databases">
        <title>Chromosome-level genome of Chaenocephalus aceratus.</title>
        <authorList>
            <person name="Park H."/>
        </authorList>
    </citation>
    <scope>NUCLEOTIDE SEQUENCE</scope>
    <source>
        <strain evidence="11">DE</strain>
        <tissue evidence="11">Muscle</tissue>
    </source>
</reference>
<protein>
    <submittedName>
        <fullName evidence="11">NF-X1-type zinc finger protein NFXL1</fullName>
    </submittedName>
</protein>
<evidence type="ECO:0000256" key="9">
    <source>
        <dbReference type="SAM" id="Phobius"/>
    </source>
</evidence>
<dbReference type="InterPro" id="IPR000967">
    <property type="entry name" value="Znf_NFX1"/>
</dbReference>
<feature type="compositionally biased region" description="Polar residues" evidence="8">
    <location>
        <begin position="1"/>
        <end position="17"/>
    </location>
</feature>
<comment type="caution">
    <text evidence="7">Lacks conserved residue(s) required for the propagation of feature annotation.</text>
</comment>
<keyword evidence="9" id="KW-0812">Transmembrane</keyword>
<evidence type="ECO:0000256" key="7">
    <source>
        <dbReference type="PROSITE-ProRule" id="PRU00090"/>
    </source>
</evidence>
<dbReference type="GO" id="GO:0000977">
    <property type="term" value="F:RNA polymerase II transcription regulatory region sequence-specific DNA binding"/>
    <property type="evidence" value="ECO:0007669"/>
    <property type="project" value="TreeGrafter"/>
</dbReference>
<dbReference type="CDD" id="cd06008">
    <property type="entry name" value="NF-X1-zinc-finger"/>
    <property type="match status" value="1"/>
</dbReference>
<keyword evidence="9" id="KW-1133">Transmembrane helix</keyword>
<feature type="region of interest" description="Disordered" evidence="8">
    <location>
        <begin position="1040"/>
        <end position="1065"/>
    </location>
</feature>
<evidence type="ECO:0000256" key="4">
    <source>
        <dbReference type="ARBA" id="ARBA00022771"/>
    </source>
</evidence>
<dbReference type="PANTHER" id="PTHR12360">
    <property type="entry name" value="NUCLEAR TRANSCRIPTION FACTOR, X-BOX BINDING 1 NFX1"/>
    <property type="match status" value="1"/>
</dbReference>
<evidence type="ECO:0000256" key="1">
    <source>
        <dbReference type="ARBA" id="ARBA00007269"/>
    </source>
</evidence>
<evidence type="ECO:0000313" key="11">
    <source>
        <dbReference type="EMBL" id="KAK1889726.1"/>
    </source>
</evidence>
<sequence length="1065" mass="116697">MTTRQQTPLLQLHTTESLEAVAMEPAWRQQGRGRGRGQEGDRPRPPEKERERPGVGGGGRGGRGGGGGGGAGGGRGGGGGGGGKMKNAATPEPPQSATVQSKFEEIKKANQAAAQRLVELRGDASALLRTGQYVNDLFQSGALTCLICIASVKRVQAKWARDSVFLVSSVTDEDFGQKQHPWPCPKCRAEYQPSETPNRYTETPVTTLYKYTETPVTTLYKYTETPVTTLYKYTETPFTTLYKYTETPFTTLYKYTETPVTTLYKYTETPVTTLYKYMCYCWKQQDPPPDPWLAPHSCGSVCQKDIKPSCGHTCLLLCHPGPCPPCPKMVSVSCLCGKAKPLPRRCSNKAWSLFRGVFVAERKLRDRVPAQRGTASRCVAPPSPVGITPVRFCVTLEDVLLVLAQSAGPVPVERLEVEKECRCGKYRKLMPCHRDFLCDSKCPKTRSCQRHQCRRKVEVKCSCGSSVLSVPCGRERSTKPPRCKETCRFPPSCHHPSREPHRCHIPPCPPCRQPCLRPRPRCTHTCPLPCHDLVTVKSQQVRLAGPWEQPSAPAFVQKALPCAPCAVPIPTACFGEHEGRFSCSQPCGRPLTCGNHTCSRECHLVTPGNKCEECAEPCLLPRPPGCSHRCSLRCHPSLCPPCGFMIKQRCYCRIIVLFIDCTKWTSADAKTKVCHPGVCEEKCQQKVKVRCPCKRIKKEFLCSDQCAVQCDDACKDQKKKVSQVKEAELKAAQEEEQKKLQVFLFIFVPVAGALMSAGAYYLLNAPPPEGGVGGRWAEPSVSRWVSSAAALVQRAEGWSRAQRRVMLSASRETCPRTRGPDVGMGVEACPHKLGSTNQLRLLLFILIPTISLLAGLLLVLALTGIFGGGVPLPSPKPIADSDPGYHGNSTSPSPSLETENVTNTLRNFSEGNVTAYNVSVSTAATATSYSSSSQATPTQPYTTTPDWLTSVTSLSTAWPISSTAATDSGVCQLIDEPQCNNMLPYNLTWLSSSVAVVKSSEVDMLLRFFGYLSRLSCYRHIMLFGCSLALPECIADTSHNRQQQSPPLIPVTHRDRSKGNHLCAA</sequence>
<evidence type="ECO:0000313" key="12">
    <source>
        <dbReference type="Proteomes" id="UP001228049"/>
    </source>
</evidence>
<feature type="compositionally biased region" description="Basic and acidic residues" evidence="8">
    <location>
        <begin position="36"/>
        <end position="53"/>
    </location>
</feature>
<evidence type="ECO:0000256" key="3">
    <source>
        <dbReference type="ARBA" id="ARBA00022737"/>
    </source>
</evidence>
<feature type="transmembrane region" description="Helical" evidence="9">
    <location>
        <begin position="841"/>
        <end position="866"/>
    </location>
</feature>
<dbReference type="GO" id="GO:0008270">
    <property type="term" value="F:zinc ion binding"/>
    <property type="evidence" value="ECO:0007669"/>
    <property type="project" value="UniProtKB-KW"/>
</dbReference>
<keyword evidence="12" id="KW-1185">Reference proteome</keyword>
<feature type="region of interest" description="Disordered" evidence="8">
    <location>
        <begin position="1"/>
        <end position="101"/>
    </location>
</feature>
<dbReference type="GO" id="GO:0000981">
    <property type="term" value="F:DNA-binding transcription factor activity, RNA polymerase II-specific"/>
    <property type="evidence" value="ECO:0007669"/>
    <property type="project" value="TreeGrafter"/>
</dbReference>
<dbReference type="EMBL" id="JASDAP010000016">
    <property type="protein sequence ID" value="KAK1889726.1"/>
    <property type="molecule type" value="Genomic_DNA"/>
</dbReference>
<dbReference type="InterPro" id="IPR034078">
    <property type="entry name" value="NFX1_fam"/>
</dbReference>
<organism evidence="11 12">
    <name type="scientific">Dissostichus eleginoides</name>
    <name type="common">Patagonian toothfish</name>
    <name type="synonym">Dissostichus amissus</name>
    <dbReference type="NCBI Taxonomy" id="100907"/>
    <lineage>
        <taxon>Eukaryota</taxon>
        <taxon>Metazoa</taxon>
        <taxon>Chordata</taxon>
        <taxon>Craniata</taxon>
        <taxon>Vertebrata</taxon>
        <taxon>Euteleostomi</taxon>
        <taxon>Actinopterygii</taxon>
        <taxon>Neopterygii</taxon>
        <taxon>Teleostei</taxon>
        <taxon>Neoteleostei</taxon>
        <taxon>Acanthomorphata</taxon>
        <taxon>Eupercaria</taxon>
        <taxon>Perciformes</taxon>
        <taxon>Notothenioidei</taxon>
        <taxon>Nototheniidae</taxon>
        <taxon>Dissostichus</taxon>
    </lineage>
</organism>
<keyword evidence="4" id="KW-0863">Zinc-finger</keyword>
<gene>
    <name evidence="11" type="ORF">KUDE01_014401</name>
</gene>
<evidence type="ECO:0000259" key="10">
    <source>
        <dbReference type="PROSITE" id="PS50038"/>
    </source>
</evidence>
<dbReference type="GO" id="GO:0005634">
    <property type="term" value="C:nucleus"/>
    <property type="evidence" value="ECO:0007669"/>
    <property type="project" value="InterPro"/>
</dbReference>
<dbReference type="Proteomes" id="UP001228049">
    <property type="component" value="Unassembled WGS sequence"/>
</dbReference>
<dbReference type="PROSITE" id="PS50038">
    <property type="entry name" value="FZ"/>
    <property type="match status" value="1"/>
</dbReference>
<feature type="transmembrane region" description="Helical" evidence="9">
    <location>
        <begin position="742"/>
        <end position="763"/>
    </location>
</feature>
<evidence type="ECO:0000256" key="5">
    <source>
        <dbReference type="ARBA" id="ARBA00022833"/>
    </source>
</evidence>
<keyword evidence="5" id="KW-0862">Zinc</keyword>
<keyword evidence="3" id="KW-0677">Repeat</keyword>
<keyword evidence="2" id="KW-0479">Metal-binding</keyword>
<dbReference type="PANTHER" id="PTHR12360:SF1">
    <property type="entry name" value="NF-X1-TYPE ZINC FINGER PROTEIN NFXL1"/>
    <property type="match status" value="1"/>
</dbReference>